<dbReference type="GO" id="GO:0010181">
    <property type="term" value="F:FMN binding"/>
    <property type="evidence" value="ECO:0007669"/>
    <property type="project" value="InterPro"/>
</dbReference>
<evidence type="ECO:0000256" key="1">
    <source>
        <dbReference type="SAM" id="MobiDB-lite"/>
    </source>
</evidence>
<sequence>MSDSNILKKRKVKKMKNILSVALVAAALWAAMPATAQSKVIYTGDIAKKVMGYQGPTPLNITISNGKIESIEALANQESPKYMRRAARGIFPHYIGKTVSQALKLKVDAVTGATYTSNALLQNIKLGLEQARKSGKKTGTAAKKSRKRSSSRRR</sequence>
<dbReference type="Gene3D" id="3.90.1010.20">
    <property type="match status" value="1"/>
</dbReference>
<organism evidence="4 5">
    <name type="scientific">Sodaliphilus pleomorphus</name>
    <dbReference type="NCBI Taxonomy" id="2606626"/>
    <lineage>
        <taxon>Bacteria</taxon>
        <taxon>Pseudomonadati</taxon>
        <taxon>Bacteroidota</taxon>
        <taxon>Bacteroidia</taxon>
        <taxon>Bacteroidales</taxon>
        <taxon>Muribaculaceae</taxon>
        <taxon>Sodaliphilus</taxon>
    </lineage>
</organism>
<dbReference type="AlphaFoldDB" id="A0A6L5XD76"/>
<comment type="caution">
    <text evidence="4">The sequence shown here is derived from an EMBL/GenBank/DDBJ whole genome shotgun (WGS) entry which is preliminary data.</text>
</comment>
<accession>A0A6L5XD76</accession>
<evidence type="ECO:0000259" key="3">
    <source>
        <dbReference type="SMART" id="SM00900"/>
    </source>
</evidence>
<dbReference type="GO" id="GO:0016020">
    <property type="term" value="C:membrane"/>
    <property type="evidence" value="ECO:0007669"/>
    <property type="project" value="InterPro"/>
</dbReference>
<dbReference type="SMART" id="SM00900">
    <property type="entry name" value="FMN_bind"/>
    <property type="match status" value="1"/>
</dbReference>
<dbReference type="InterPro" id="IPR007329">
    <property type="entry name" value="FMN-bd"/>
</dbReference>
<feature type="signal peptide" evidence="2">
    <location>
        <begin position="1"/>
        <end position="36"/>
    </location>
</feature>
<dbReference type="Proteomes" id="UP000483362">
    <property type="component" value="Unassembled WGS sequence"/>
</dbReference>
<evidence type="ECO:0000256" key="2">
    <source>
        <dbReference type="SAM" id="SignalP"/>
    </source>
</evidence>
<evidence type="ECO:0000313" key="4">
    <source>
        <dbReference type="EMBL" id="MSS16472.1"/>
    </source>
</evidence>
<name>A0A6L5XD76_9BACT</name>
<feature type="region of interest" description="Disordered" evidence="1">
    <location>
        <begin position="132"/>
        <end position="154"/>
    </location>
</feature>
<feature type="chain" id="PRO_5026998487" evidence="2">
    <location>
        <begin position="37"/>
        <end position="154"/>
    </location>
</feature>
<keyword evidence="5" id="KW-1185">Reference proteome</keyword>
<feature type="domain" description="FMN-binding" evidence="3">
    <location>
        <begin position="52"/>
        <end position="131"/>
    </location>
</feature>
<dbReference type="EMBL" id="VULT01000002">
    <property type="protein sequence ID" value="MSS16472.1"/>
    <property type="molecule type" value="Genomic_DNA"/>
</dbReference>
<reference evidence="4 5" key="1">
    <citation type="submission" date="2019-08" db="EMBL/GenBank/DDBJ databases">
        <title>In-depth cultivation of the pig gut microbiome towards novel bacterial diversity and tailored functional studies.</title>
        <authorList>
            <person name="Wylensek D."/>
            <person name="Hitch T.C.A."/>
            <person name="Clavel T."/>
        </authorList>
    </citation>
    <scope>NUCLEOTIDE SEQUENCE [LARGE SCALE GENOMIC DNA]</scope>
    <source>
        <strain evidence="4 5">Oil-RF-744-WCA-WT-10</strain>
    </source>
</reference>
<protein>
    <submittedName>
        <fullName evidence="4">FMN-binding protein</fullName>
    </submittedName>
</protein>
<keyword evidence="2" id="KW-0732">Signal</keyword>
<feature type="compositionally biased region" description="Basic residues" evidence="1">
    <location>
        <begin position="143"/>
        <end position="154"/>
    </location>
</feature>
<dbReference type="Pfam" id="PF04205">
    <property type="entry name" value="FMN_bind"/>
    <property type="match status" value="1"/>
</dbReference>
<evidence type="ECO:0000313" key="5">
    <source>
        <dbReference type="Proteomes" id="UP000483362"/>
    </source>
</evidence>
<gene>
    <name evidence="4" type="ORF">FYJ29_01600</name>
</gene>
<proteinExistence type="predicted"/>